<dbReference type="GO" id="GO:0016646">
    <property type="term" value="F:oxidoreductase activity, acting on the CH-NH group of donors, NAD or NADP as acceptor"/>
    <property type="evidence" value="ECO:0007669"/>
    <property type="project" value="UniProtKB-ARBA"/>
</dbReference>
<protein>
    <submittedName>
        <fullName evidence="6">NADH-FMN oxidoreductase RutF, flavin reductase (DIM6/NTAB) family</fullName>
    </submittedName>
</protein>
<reference evidence="7" key="1">
    <citation type="submission" date="2016-10" db="EMBL/GenBank/DDBJ databases">
        <authorList>
            <person name="Varghese N."/>
            <person name="Submissions S."/>
        </authorList>
    </citation>
    <scope>NUCLEOTIDE SEQUENCE [LARGE SCALE GENOMIC DNA]</scope>
    <source>
        <strain evidence="7">GAS232</strain>
    </source>
</reference>
<evidence type="ECO:0000259" key="5">
    <source>
        <dbReference type="SMART" id="SM00903"/>
    </source>
</evidence>
<dbReference type="OrthoDB" id="9794638at2"/>
<evidence type="ECO:0000313" key="6">
    <source>
        <dbReference type="EMBL" id="SDF83998.1"/>
    </source>
</evidence>
<dbReference type="PANTHER" id="PTHR33798:SF5">
    <property type="entry name" value="FLAVIN REDUCTASE LIKE DOMAIN-CONTAINING PROTEIN"/>
    <property type="match status" value="1"/>
</dbReference>
<keyword evidence="7" id="KW-1185">Reference proteome</keyword>
<comment type="similarity">
    <text evidence="4">Belongs to the flavoredoxin family.</text>
</comment>
<gene>
    <name evidence="6" type="ORF">SAMN05444167_3460</name>
</gene>
<feature type="domain" description="Flavin reductase like" evidence="5">
    <location>
        <begin position="23"/>
        <end position="177"/>
    </location>
</feature>
<dbReference type="PANTHER" id="PTHR33798">
    <property type="entry name" value="FLAVOPROTEIN OXYGENASE"/>
    <property type="match status" value="1"/>
</dbReference>
<name>A0A1G7PCK5_9BACT</name>
<dbReference type="InterPro" id="IPR002563">
    <property type="entry name" value="Flavin_Rdtase-like_dom"/>
</dbReference>
<evidence type="ECO:0000256" key="2">
    <source>
        <dbReference type="ARBA" id="ARBA00022630"/>
    </source>
</evidence>
<sequence length="213" mass="23342">MSSHRSFDLTTLSLPDTYKLLASAVTPRPIAWITTLDAHGRPNAAPFSFFNVISSDPPLFCVGFSAAPDREGKDTLANIRASGELVINLVSEELAEAMNITATDAPRGLDELVIAGLEIAPSEVVLPPRIAASPVSIECRTFQWIETGGSSTVLIARGERLHIRRDVFADEERLYIDNAKLNLIGRMGGAGDYMRTRDTFTIPRIAWKDFPKK</sequence>
<comment type="cofactor">
    <cofactor evidence="1">
        <name>FMN</name>
        <dbReference type="ChEBI" id="CHEBI:58210"/>
    </cofactor>
</comment>
<evidence type="ECO:0000256" key="1">
    <source>
        <dbReference type="ARBA" id="ARBA00001917"/>
    </source>
</evidence>
<dbReference type="InterPro" id="IPR012349">
    <property type="entry name" value="Split_barrel_FMN-bd"/>
</dbReference>
<organism evidence="6 7">
    <name type="scientific">Terriglobus roseus</name>
    <dbReference type="NCBI Taxonomy" id="392734"/>
    <lineage>
        <taxon>Bacteria</taxon>
        <taxon>Pseudomonadati</taxon>
        <taxon>Acidobacteriota</taxon>
        <taxon>Terriglobia</taxon>
        <taxon>Terriglobales</taxon>
        <taxon>Acidobacteriaceae</taxon>
        <taxon>Terriglobus</taxon>
    </lineage>
</organism>
<dbReference type="RefSeq" id="WP_083346248.1">
    <property type="nucleotide sequence ID" value="NZ_LT629690.1"/>
</dbReference>
<dbReference type="SUPFAM" id="SSF50475">
    <property type="entry name" value="FMN-binding split barrel"/>
    <property type="match status" value="1"/>
</dbReference>
<dbReference type="Gene3D" id="2.30.110.10">
    <property type="entry name" value="Electron Transport, Fmn-binding Protein, Chain A"/>
    <property type="match status" value="1"/>
</dbReference>
<accession>A0A1G7PCK5</accession>
<evidence type="ECO:0000256" key="3">
    <source>
        <dbReference type="ARBA" id="ARBA00022643"/>
    </source>
</evidence>
<dbReference type="AlphaFoldDB" id="A0A1G7PCK5"/>
<keyword evidence="3" id="KW-0288">FMN</keyword>
<evidence type="ECO:0000256" key="4">
    <source>
        <dbReference type="ARBA" id="ARBA00038054"/>
    </source>
</evidence>
<dbReference type="EMBL" id="LT629690">
    <property type="protein sequence ID" value="SDF83998.1"/>
    <property type="molecule type" value="Genomic_DNA"/>
</dbReference>
<dbReference type="GO" id="GO:0010181">
    <property type="term" value="F:FMN binding"/>
    <property type="evidence" value="ECO:0007669"/>
    <property type="project" value="InterPro"/>
</dbReference>
<dbReference type="Pfam" id="PF01613">
    <property type="entry name" value="Flavin_Reduct"/>
    <property type="match status" value="1"/>
</dbReference>
<proteinExistence type="inferred from homology"/>
<dbReference type="Proteomes" id="UP000182427">
    <property type="component" value="Chromosome I"/>
</dbReference>
<evidence type="ECO:0000313" key="7">
    <source>
        <dbReference type="Proteomes" id="UP000182427"/>
    </source>
</evidence>
<dbReference type="SMART" id="SM00903">
    <property type="entry name" value="Flavin_Reduct"/>
    <property type="match status" value="1"/>
</dbReference>
<keyword evidence="2" id="KW-0285">Flavoprotein</keyword>